<dbReference type="EMBL" id="AWQS01000173">
    <property type="protein sequence ID" value="EWT04877.1"/>
    <property type="molecule type" value="Genomic_DNA"/>
</dbReference>
<protein>
    <recommendedName>
        <fullName evidence="4">Histidine kinase</fullName>
    </recommendedName>
</protein>
<dbReference type="AlphaFoldDB" id="W9GI81"/>
<dbReference type="RefSeq" id="WP_081793953.1">
    <property type="nucleotide sequence ID" value="NZ_AWQS01000173.1"/>
</dbReference>
<keyword evidence="3" id="KW-1185">Reference proteome</keyword>
<dbReference type="Proteomes" id="UP000019494">
    <property type="component" value="Unassembled WGS sequence"/>
</dbReference>
<sequence>MSQTPTPSGPAADSEHFVGGGAAPDPAARAGARTAAYLESVGLEWEPGAREGEYVVTLPGEQKLKTVVSLVIGETTTSVMAFVIRNPDENHEAFYRYLLRKNLRLTGLAYAIDTDGDVYVRGELPTDAVDDERLDRLFGVVLAAADQTFNELLTLGFLTSMKKEWAWRISRGESTRNLDAFRHLLDDGERPADR</sequence>
<accession>W9GI81</accession>
<evidence type="ECO:0000256" key="1">
    <source>
        <dbReference type="SAM" id="MobiDB-lite"/>
    </source>
</evidence>
<proteinExistence type="predicted"/>
<feature type="region of interest" description="Disordered" evidence="1">
    <location>
        <begin position="1"/>
        <end position="26"/>
    </location>
</feature>
<dbReference type="InterPro" id="IPR019660">
    <property type="entry name" value="Put_sensory_transdc_reg_YbjN"/>
</dbReference>
<reference evidence="3" key="1">
    <citation type="submission" date="2013-08" db="EMBL/GenBank/DDBJ databases">
        <title>Intrasporangium oryzae NRRL B-24470.</title>
        <authorList>
            <person name="Liu H."/>
            <person name="Wang G."/>
        </authorList>
    </citation>
    <scope>NUCLEOTIDE SEQUENCE [LARGE SCALE GENOMIC DNA]</scope>
    <source>
        <strain evidence="3">Q5-1</strain>
    </source>
</reference>
<dbReference type="SUPFAM" id="SSF69635">
    <property type="entry name" value="Type III secretory system chaperone-like"/>
    <property type="match status" value="1"/>
</dbReference>
<dbReference type="PATRIC" id="fig|584657.3.peg.3235"/>
<dbReference type="OrthoDB" id="3212317at2"/>
<organism evidence="2 3">
    <name type="scientific">Intrasporangium chromatireducens Q5-1</name>
    <dbReference type="NCBI Taxonomy" id="584657"/>
    <lineage>
        <taxon>Bacteria</taxon>
        <taxon>Bacillati</taxon>
        <taxon>Actinomycetota</taxon>
        <taxon>Actinomycetes</taxon>
        <taxon>Micrococcales</taxon>
        <taxon>Intrasporangiaceae</taxon>
        <taxon>Intrasporangium</taxon>
    </lineage>
</organism>
<evidence type="ECO:0000313" key="2">
    <source>
        <dbReference type="EMBL" id="EWT04877.1"/>
    </source>
</evidence>
<comment type="caution">
    <text evidence="2">The sequence shown here is derived from an EMBL/GenBank/DDBJ whole genome shotgun (WGS) entry which is preliminary data.</text>
</comment>
<dbReference type="Pfam" id="PF10722">
    <property type="entry name" value="YbjN"/>
    <property type="match status" value="1"/>
</dbReference>
<evidence type="ECO:0000313" key="3">
    <source>
        <dbReference type="Proteomes" id="UP000019494"/>
    </source>
</evidence>
<gene>
    <name evidence="2" type="ORF">N864_09070</name>
</gene>
<evidence type="ECO:0008006" key="4">
    <source>
        <dbReference type="Google" id="ProtNLM"/>
    </source>
</evidence>
<dbReference type="Gene3D" id="3.30.1460.10">
    <property type="match status" value="1"/>
</dbReference>
<name>W9GI81_9MICO</name>